<dbReference type="SMART" id="SM00448">
    <property type="entry name" value="REC"/>
    <property type="match status" value="1"/>
</dbReference>
<dbReference type="RefSeq" id="WP_130557818.1">
    <property type="nucleotide sequence ID" value="NZ_AP028947.1"/>
</dbReference>
<dbReference type="PROSITE" id="PS00622">
    <property type="entry name" value="HTH_LUXR_1"/>
    <property type="match status" value="1"/>
</dbReference>
<dbReference type="InterPro" id="IPR039420">
    <property type="entry name" value="WalR-like"/>
</dbReference>
<evidence type="ECO:0000256" key="5">
    <source>
        <dbReference type="PROSITE-ProRule" id="PRU00169"/>
    </source>
</evidence>
<dbReference type="InterPro" id="IPR036388">
    <property type="entry name" value="WH-like_DNA-bd_sf"/>
</dbReference>
<dbReference type="InterPro" id="IPR001789">
    <property type="entry name" value="Sig_transdc_resp-reg_receiver"/>
</dbReference>
<dbReference type="Pfam" id="PF00072">
    <property type="entry name" value="Response_reg"/>
    <property type="match status" value="1"/>
</dbReference>
<dbReference type="Pfam" id="PF00196">
    <property type="entry name" value="GerE"/>
    <property type="match status" value="1"/>
</dbReference>
<dbReference type="Gene3D" id="1.10.10.10">
    <property type="entry name" value="Winged helix-like DNA-binding domain superfamily/Winged helix DNA-binding domain"/>
    <property type="match status" value="1"/>
</dbReference>
<accession>A0AA86J4F4</accession>
<dbReference type="EMBL" id="AP028947">
    <property type="protein sequence ID" value="BET27069.1"/>
    <property type="molecule type" value="Genomic_DNA"/>
</dbReference>
<dbReference type="InterPro" id="IPR058245">
    <property type="entry name" value="NreC/VraR/RcsB-like_REC"/>
</dbReference>
<proteinExistence type="predicted"/>
<feature type="modified residue" description="4-aspartylphosphate" evidence="5">
    <location>
        <position position="53"/>
    </location>
</feature>
<feature type="domain" description="HTH luxR-type" evidence="6">
    <location>
        <begin position="141"/>
        <end position="206"/>
    </location>
</feature>
<keyword evidence="4" id="KW-0804">Transcription</keyword>
<name>A0AA86J4F4_9BURK</name>
<keyword evidence="9" id="KW-1185">Reference proteome</keyword>
<dbReference type="SMART" id="SM00421">
    <property type="entry name" value="HTH_LUXR"/>
    <property type="match status" value="1"/>
</dbReference>
<dbReference type="PANTHER" id="PTHR43214:SF41">
    <property type="entry name" value="NITRATE_NITRITE RESPONSE REGULATOR PROTEIN NARP"/>
    <property type="match status" value="1"/>
</dbReference>
<dbReference type="InterPro" id="IPR016032">
    <property type="entry name" value="Sig_transdc_resp-reg_C-effctor"/>
</dbReference>
<dbReference type="KEGG" id="lto:RGQ30_25700"/>
<dbReference type="InterPro" id="IPR000792">
    <property type="entry name" value="Tscrpt_reg_LuxR_C"/>
</dbReference>
<dbReference type="Gene3D" id="3.40.50.2300">
    <property type="match status" value="1"/>
</dbReference>
<evidence type="ECO:0000256" key="2">
    <source>
        <dbReference type="ARBA" id="ARBA00023015"/>
    </source>
</evidence>
<protein>
    <submittedName>
        <fullName evidence="8">Response regulator transcription factor</fullName>
    </submittedName>
</protein>
<dbReference type="SUPFAM" id="SSF46894">
    <property type="entry name" value="C-terminal effector domain of the bipartite response regulators"/>
    <property type="match status" value="1"/>
</dbReference>
<dbReference type="GO" id="GO:0000160">
    <property type="term" value="P:phosphorelay signal transduction system"/>
    <property type="evidence" value="ECO:0007669"/>
    <property type="project" value="InterPro"/>
</dbReference>
<sequence>MNILIVDDHMIIRRGLVQILEEFEGRFTTDQAQDGVQALQKLRSAPFDAMLLDVALGERDGFDVLKSVRSEFPGIGVVMLSVYPEAQFALRAIRSGANAYLNKGCSPVELIQALEMACKGQVYLTPSTANLMANDLRKPTDRPPHERLSNREMQVMRMMAQGESVQHIAQTLSLSGNTVSTYRARVFEKLELKNLVDLVNYTQQHGL</sequence>
<reference evidence="8 9" key="1">
    <citation type="submission" date="2023-10" db="EMBL/GenBank/DDBJ databases">
        <title>Complete Genome Sequence of Limnobacter thiooxidans CS-K2T, Isolated from freshwater lake sediments in Bavaria, Germany.</title>
        <authorList>
            <person name="Naruki M."/>
            <person name="Watanabe A."/>
            <person name="Warashina T."/>
            <person name="Morita T."/>
            <person name="Arakawa K."/>
        </authorList>
    </citation>
    <scope>NUCLEOTIDE SEQUENCE [LARGE SCALE GENOMIC DNA]</scope>
    <source>
        <strain evidence="8 9">CS-K2</strain>
    </source>
</reference>
<dbReference type="PANTHER" id="PTHR43214">
    <property type="entry name" value="TWO-COMPONENT RESPONSE REGULATOR"/>
    <property type="match status" value="1"/>
</dbReference>
<evidence type="ECO:0000256" key="3">
    <source>
        <dbReference type="ARBA" id="ARBA00023125"/>
    </source>
</evidence>
<evidence type="ECO:0000259" key="7">
    <source>
        <dbReference type="PROSITE" id="PS50110"/>
    </source>
</evidence>
<evidence type="ECO:0000259" key="6">
    <source>
        <dbReference type="PROSITE" id="PS50043"/>
    </source>
</evidence>
<dbReference type="PROSITE" id="PS50043">
    <property type="entry name" value="HTH_LUXR_2"/>
    <property type="match status" value="1"/>
</dbReference>
<feature type="domain" description="Response regulatory" evidence="7">
    <location>
        <begin position="2"/>
        <end position="118"/>
    </location>
</feature>
<evidence type="ECO:0000313" key="8">
    <source>
        <dbReference type="EMBL" id="BET27069.1"/>
    </source>
</evidence>
<dbReference type="CDD" id="cd06170">
    <property type="entry name" value="LuxR_C_like"/>
    <property type="match status" value="1"/>
</dbReference>
<dbReference type="PROSITE" id="PS50110">
    <property type="entry name" value="RESPONSE_REGULATORY"/>
    <property type="match status" value="1"/>
</dbReference>
<dbReference type="PRINTS" id="PR00038">
    <property type="entry name" value="HTHLUXR"/>
</dbReference>
<dbReference type="CDD" id="cd17535">
    <property type="entry name" value="REC_NarL-like"/>
    <property type="match status" value="1"/>
</dbReference>
<evidence type="ECO:0000256" key="1">
    <source>
        <dbReference type="ARBA" id="ARBA00022553"/>
    </source>
</evidence>
<dbReference type="GO" id="GO:0006355">
    <property type="term" value="P:regulation of DNA-templated transcription"/>
    <property type="evidence" value="ECO:0007669"/>
    <property type="project" value="InterPro"/>
</dbReference>
<gene>
    <name evidence="8" type="ORF">RGQ30_25700</name>
</gene>
<evidence type="ECO:0000313" key="9">
    <source>
        <dbReference type="Proteomes" id="UP001329151"/>
    </source>
</evidence>
<keyword evidence="1 5" id="KW-0597">Phosphoprotein</keyword>
<dbReference type="InterPro" id="IPR011006">
    <property type="entry name" value="CheY-like_superfamily"/>
</dbReference>
<organism evidence="8 9">
    <name type="scientific">Limnobacter thiooxidans</name>
    <dbReference type="NCBI Taxonomy" id="131080"/>
    <lineage>
        <taxon>Bacteria</taxon>
        <taxon>Pseudomonadati</taxon>
        <taxon>Pseudomonadota</taxon>
        <taxon>Betaproteobacteria</taxon>
        <taxon>Burkholderiales</taxon>
        <taxon>Burkholderiaceae</taxon>
        <taxon>Limnobacter</taxon>
    </lineage>
</organism>
<evidence type="ECO:0000256" key="4">
    <source>
        <dbReference type="ARBA" id="ARBA00023163"/>
    </source>
</evidence>
<dbReference type="SUPFAM" id="SSF52172">
    <property type="entry name" value="CheY-like"/>
    <property type="match status" value="1"/>
</dbReference>
<keyword evidence="2" id="KW-0805">Transcription regulation</keyword>
<dbReference type="AlphaFoldDB" id="A0AA86J4F4"/>
<dbReference type="Proteomes" id="UP001329151">
    <property type="component" value="Chromosome"/>
</dbReference>
<dbReference type="GO" id="GO:0003677">
    <property type="term" value="F:DNA binding"/>
    <property type="evidence" value="ECO:0007669"/>
    <property type="project" value="UniProtKB-KW"/>
</dbReference>
<keyword evidence="3" id="KW-0238">DNA-binding</keyword>